<evidence type="ECO:0000259" key="1">
    <source>
        <dbReference type="Pfam" id="PF03358"/>
    </source>
</evidence>
<dbReference type="GO" id="GO:0016491">
    <property type="term" value="F:oxidoreductase activity"/>
    <property type="evidence" value="ECO:0007669"/>
    <property type="project" value="InterPro"/>
</dbReference>
<dbReference type="Pfam" id="PF03358">
    <property type="entry name" value="FMN_red"/>
    <property type="match status" value="1"/>
</dbReference>
<name>B8I4Z9_RUMCH</name>
<gene>
    <name evidence="2" type="ordered locus">Ccel_0192</name>
</gene>
<dbReference type="PANTHER" id="PTHR43741:SF4">
    <property type="entry name" value="FMN-DEPENDENT NADH:QUINONE OXIDOREDUCTASE"/>
    <property type="match status" value="1"/>
</dbReference>
<evidence type="ECO:0000313" key="3">
    <source>
        <dbReference type="Proteomes" id="UP000001349"/>
    </source>
</evidence>
<evidence type="ECO:0000313" key="2">
    <source>
        <dbReference type="EMBL" id="ACL74579.1"/>
    </source>
</evidence>
<dbReference type="EMBL" id="CP001348">
    <property type="protein sequence ID" value="ACL74579.1"/>
    <property type="molecule type" value="Genomic_DNA"/>
</dbReference>
<dbReference type="InterPro" id="IPR029039">
    <property type="entry name" value="Flavoprotein-like_sf"/>
</dbReference>
<dbReference type="OrthoDB" id="3789967at2"/>
<dbReference type="Proteomes" id="UP000001349">
    <property type="component" value="Chromosome"/>
</dbReference>
<feature type="domain" description="NADPH-dependent FMN reductase-like" evidence="1">
    <location>
        <begin position="1"/>
        <end position="136"/>
    </location>
</feature>
<reference evidence="2 3" key="1">
    <citation type="submission" date="2009-01" db="EMBL/GenBank/DDBJ databases">
        <title>Complete sequence of Clostridium cellulolyticum H10.</title>
        <authorList>
            <consortium name="US DOE Joint Genome Institute"/>
            <person name="Lucas S."/>
            <person name="Copeland A."/>
            <person name="Lapidus A."/>
            <person name="Glavina del Rio T."/>
            <person name="Dalin E."/>
            <person name="Tice H."/>
            <person name="Bruce D."/>
            <person name="Goodwin L."/>
            <person name="Pitluck S."/>
            <person name="Chertkov O."/>
            <person name="Saunders E."/>
            <person name="Brettin T."/>
            <person name="Detter J.C."/>
            <person name="Han C."/>
            <person name="Larimer F."/>
            <person name="Land M."/>
            <person name="Hauser L."/>
            <person name="Kyrpides N."/>
            <person name="Ivanova N."/>
            <person name="Zhou J."/>
            <person name="Richardson P."/>
        </authorList>
    </citation>
    <scope>NUCLEOTIDE SEQUENCE [LARGE SCALE GENOMIC DNA]</scope>
    <source>
        <strain evidence="3">ATCC 35319 / DSM 5812 / JCM 6584 / H10</strain>
    </source>
</reference>
<dbReference type="STRING" id="394503.Ccel_0192"/>
<sequence>MKVVVLHGSPRKGNTYLATSLFLDELRKCGGVDVVEFFLQRAMPEFCTGCQLCLGNPNEKCPHARYVTPILDAILKADALIFTTPHFGACSMSGIMKNLLDHLDFLTMNVSPRKEIFRKKAFVISTGAGSTAAIKPIKSYLKNWGINRVYTCGIRMFTNKWSAMPVAKQRKFERMLCKAAQHFYAVPKRHPYLSTVFMYYMSKFILKKFVGVGNYPYEYWNKNGYFTKCPF</sequence>
<keyword evidence="3" id="KW-1185">Reference proteome</keyword>
<dbReference type="PANTHER" id="PTHR43741">
    <property type="entry name" value="FMN-DEPENDENT NADH-AZOREDUCTASE 1"/>
    <property type="match status" value="1"/>
</dbReference>
<dbReference type="SUPFAM" id="SSF52218">
    <property type="entry name" value="Flavoproteins"/>
    <property type="match status" value="1"/>
</dbReference>
<dbReference type="KEGG" id="cce:Ccel_0192"/>
<dbReference type="InterPro" id="IPR050104">
    <property type="entry name" value="FMN-dep_NADH:Q_OxRdtase_AzoR1"/>
</dbReference>
<dbReference type="AlphaFoldDB" id="B8I4Z9"/>
<proteinExistence type="predicted"/>
<accession>B8I4Z9</accession>
<dbReference type="eggNOG" id="COG0655">
    <property type="taxonomic scope" value="Bacteria"/>
</dbReference>
<dbReference type="InterPro" id="IPR005025">
    <property type="entry name" value="FMN_Rdtase-like_dom"/>
</dbReference>
<dbReference type="RefSeq" id="WP_012634644.1">
    <property type="nucleotide sequence ID" value="NC_011898.1"/>
</dbReference>
<protein>
    <submittedName>
        <fullName evidence="2">NADPH-dependent FMN reductase</fullName>
    </submittedName>
</protein>
<organism evidence="2 3">
    <name type="scientific">Ruminiclostridium cellulolyticum (strain ATCC 35319 / DSM 5812 / JCM 6584 / H10)</name>
    <name type="common">Clostridium cellulolyticum</name>
    <dbReference type="NCBI Taxonomy" id="394503"/>
    <lineage>
        <taxon>Bacteria</taxon>
        <taxon>Bacillati</taxon>
        <taxon>Bacillota</taxon>
        <taxon>Clostridia</taxon>
        <taxon>Eubacteriales</taxon>
        <taxon>Oscillospiraceae</taxon>
        <taxon>Ruminiclostridium</taxon>
    </lineage>
</organism>
<dbReference type="Gene3D" id="3.40.50.360">
    <property type="match status" value="1"/>
</dbReference>
<dbReference type="HOGENOM" id="CLU_050993_1_1_9"/>